<dbReference type="InterPro" id="IPR006680">
    <property type="entry name" value="Amidohydro-rel"/>
</dbReference>
<evidence type="ECO:0000259" key="13">
    <source>
        <dbReference type="Pfam" id="PF01979"/>
    </source>
</evidence>
<dbReference type="SUPFAM" id="SSF51338">
    <property type="entry name" value="Composite domain of metallo-dependent hydrolases"/>
    <property type="match status" value="1"/>
</dbReference>
<keyword evidence="4 12" id="KW-0479">Metal-binding</keyword>
<accession>A0A0D5NKX6</accession>
<proteinExistence type="inferred from homology"/>
<dbReference type="CDD" id="cd00854">
    <property type="entry name" value="NagA"/>
    <property type="match status" value="1"/>
</dbReference>
<dbReference type="GO" id="GO:0046872">
    <property type="term" value="F:metal ion binding"/>
    <property type="evidence" value="ECO:0007669"/>
    <property type="project" value="UniProtKB-KW"/>
</dbReference>
<evidence type="ECO:0000313" key="14">
    <source>
        <dbReference type="EMBL" id="AJY76004.1"/>
    </source>
</evidence>
<dbReference type="EMBL" id="CP011058">
    <property type="protein sequence ID" value="AJY76004.1"/>
    <property type="molecule type" value="Genomic_DNA"/>
</dbReference>
<dbReference type="PANTHER" id="PTHR11113:SF14">
    <property type="entry name" value="N-ACETYLGLUCOSAMINE-6-PHOSPHATE DEACETYLASE"/>
    <property type="match status" value="1"/>
</dbReference>
<feature type="binding site" evidence="12">
    <location>
        <position position="214"/>
    </location>
    <ligand>
        <name>Zn(2+)</name>
        <dbReference type="ChEBI" id="CHEBI:29105"/>
    </ligand>
</feature>
<dbReference type="EC" id="3.5.1.25" evidence="2"/>
<evidence type="ECO:0000256" key="6">
    <source>
        <dbReference type="ARBA" id="ARBA00023277"/>
    </source>
</evidence>
<evidence type="ECO:0000313" key="15">
    <source>
        <dbReference type="Proteomes" id="UP000032633"/>
    </source>
</evidence>
<protein>
    <recommendedName>
        <fullName evidence="3">N-acetylglucosamine-6-phosphate deacetylase</fullName>
        <ecNumber evidence="2">3.5.1.25</ecNumber>
    </recommendedName>
</protein>
<dbReference type="PIRSF" id="PIRSF038994">
    <property type="entry name" value="NagA"/>
    <property type="match status" value="1"/>
</dbReference>
<evidence type="ECO:0000256" key="9">
    <source>
        <dbReference type="PIRNR" id="PIRNR038994"/>
    </source>
</evidence>
<evidence type="ECO:0000256" key="11">
    <source>
        <dbReference type="PIRSR" id="PIRSR038994-2"/>
    </source>
</evidence>
<comment type="similarity">
    <text evidence="1 9">Belongs to the metallo-dependent hydrolases superfamily. NagA family.</text>
</comment>
<dbReference type="InterPro" id="IPR011059">
    <property type="entry name" value="Metal-dep_hydrolase_composite"/>
</dbReference>
<organism evidence="14 15">
    <name type="scientific">Paenibacillus beijingensis</name>
    <dbReference type="NCBI Taxonomy" id="1126833"/>
    <lineage>
        <taxon>Bacteria</taxon>
        <taxon>Bacillati</taxon>
        <taxon>Bacillota</taxon>
        <taxon>Bacilli</taxon>
        <taxon>Bacillales</taxon>
        <taxon>Paenibacillaceae</taxon>
        <taxon>Paenibacillus</taxon>
    </lineage>
</organism>
<feature type="domain" description="Amidohydrolase-related" evidence="13">
    <location>
        <begin position="70"/>
        <end position="400"/>
    </location>
</feature>
<evidence type="ECO:0000256" key="8">
    <source>
        <dbReference type="ARBA" id="ARBA00060590"/>
    </source>
</evidence>
<evidence type="ECO:0000256" key="10">
    <source>
        <dbReference type="PIRSR" id="PIRSR038994-1"/>
    </source>
</evidence>
<dbReference type="NCBIfam" id="TIGR00221">
    <property type="entry name" value="nagA"/>
    <property type="match status" value="1"/>
</dbReference>
<dbReference type="GO" id="GO:0008448">
    <property type="term" value="F:N-acetylglucosamine-6-phosphate deacetylase activity"/>
    <property type="evidence" value="ECO:0007669"/>
    <property type="project" value="UniProtKB-EC"/>
</dbReference>
<comment type="catalytic activity">
    <reaction evidence="7">
        <text>N-acetyl-D-glucosamine 6-phosphate + H2O = D-glucosamine 6-phosphate + acetate</text>
        <dbReference type="Rhea" id="RHEA:22936"/>
        <dbReference type="ChEBI" id="CHEBI:15377"/>
        <dbReference type="ChEBI" id="CHEBI:30089"/>
        <dbReference type="ChEBI" id="CHEBI:57513"/>
        <dbReference type="ChEBI" id="CHEBI:58725"/>
        <dbReference type="EC" id="3.5.1.25"/>
    </reaction>
</comment>
<keyword evidence="6 9" id="KW-0119">Carbohydrate metabolism</keyword>
<dbReference type="Gene3D" id="2.30.40.10">
    <property type="entry name" value="Urease, subunit C, domain 1"/>
    <property type="match status" value="1"/>
</dbReference>
<feature type="active site" description="Proton donor/acceptor" evidence="10">
    <location>
        <position position="293"/>
    </location>
</feature>
<dbReference type="STRING" id="1126833.VN24_17380"/>
<evidence type="ECO:0000256" key="3">
    <source>
        <dbReference type="ARBA" id="ARBA00018029"/>
    </source>
</evidence>
<evidence type="ECO:0000256" key="5">
    <source>
        <dbReference type="ARBA" id="ARBA00022801"/>
    </source>
</evidence>
<dbReference type="Proteomes" id="UP000032633">
    <property type="component" value="Chromosome"/>
</dbReference>
<dbReference type="InterPro" id="IPR003764">
    <property type="entry name" value="GlcNAc_6-P_deAcase"/>
</dbReference>
<name>A0A0D5NKX6_9BACL</name>
<feature type="binding site" evidence="11">
    <location>
        <position position="270"/>
    </location>
    <ligand>
        <name>substrate</name>
    </ligand>
</feature>
<dbReference type="Gene3D" id="3.20.20.140">
    <property type="entry name" value="Metal-dependent hydrolases"/>
    <property type="match status" value="1"/>
</dbReference>
<evidence type="ECO:0000256" key="7">
    <source>
        <dbReference type="ARBA" id="ARBA00047647"/>
    </source>
</evidence>
<comment type="pathway">
    <text evidence="8">Amino-sugar metabolism; N-acetylneuraminate degradation; D-fructose 6-phosphate from N-acetylneuraminate: step 4/5.</text>
</comment>
<dbReference type="SUPFAM" id="SSF51556">
    <property type="entry name" value="Metallo-dependent hydrolases"/>
    <property type="match status" value="1"/>
</dbReference>
<feature type="binding site" evidence="11">
    <location>
        <position position="246"/>
    </location>
    <ligand>
        <name>substrate</name>
    </ligand>
</feature>
<evidence type="ECO:0000256" key="1">
    <source>
        <dbReference type="ARBA" id="ARBA00010716"/>
    </source>
</evidence>
<reference evidence="14 15" key="1">
    <citation type="journal article" date="2015" name="J. Biotechnol.">
        <title>Complete genome sequence of Paenibacillus beijingensis 7188(T) (=DSM 24997(T)), a novel rhizobacterium from jujube garden soil.</title>
        <authorList>
            <person name="Kwak Y."/>
            <person name="Shin J.H."/>
        </authorList>
    </citation>
    <scope>NUCLEOTIDE SEQUENCE [LARGE SCALE GENOMIC DNA]</scope>
    <source>
        <strain evidence="14 15">DSM 24997</strain>
    </source>
</reference>
<dbReference type="PATRIC" id="fig|1126833.4.peg.3813"/>
<keyword evidence="15" id="KW-1185">Reference proteome</keyword>
<dbReference type="InterPro" id="IPR032466">
    <property type="entry name" value="Metal_Hydrolase"/>
</dbReference>
<feature type="binding site" evidence="12">
    <location>
        <position position="235"/>
    </location>
    <ligand>
        <name>Zn(2+)</name>
        <dbReference type="ChEBI" id="CHEBI:29105"/>
    </ligand>
</feature>
<dbReference type="AlphaFoldDB" id="A0A0D5NKX6"/>
<dbReference type="Pfam" id="PF01979">
    <property type="entry name" value="Amidohydro_1"/>
    <property type="match status" value="1"/>
</dbReference>
<feature type="binding site" evidence="11">
    <location>
        <begin position="327"/>
        <end position="329"/>
    </location>
    <ligand>
        <name>substrate</name>
    </ligand>
</feature>
<dbReference type="PANTHER" id="PTHR11113">
    <property type="entry name" value="N-ACETYLGLUCOSAMINE-6-PHOSPHATE DEACETYLASE"/>
    <property type="match status" value="1"/>
</dbReference>
<dbReference type="OrthoDB" id="9776488at2"/>
<gene>
    <name evidence="14" type="ORF">VN24_17380</name>
</gene>
<evidence type="ECO:0000256" key="2">
    <source>
        <dbReference type="ARBA" id="ARBA00011899"/>
    </source>
</evidence>
<evidence type="ECO:0000256" key="12">
    <source>
        <dbReference type="PIRSR" id="PIRSR038994-3"/>
    </source>
</evidence>
<sequence length="403" mass="42493">MNETNGRWRIDNVNIVTGETLLTGSVLVEDGIIVSITETGAGRSGEEAFRTGNGDNGEELKVIDGEGGWLLPGFIDMHVHGGFGADFMDASRDAYDTITKFHASKGTTTMLATSMTAPKEAIEAVLAAADSYTSGSMPYARLGGVHLEGPFISKKWIGAQNPAFVVPPNVEWVKRWNEDHPGLIKQLTLAPETEGAAELIGWLAEQGIVAACGHTDATYEQIIAAADAGLRSAVHTYNAMTGLHHRNPGTLGAVMSDGRISAELIADGHHVHPAAMRILAAAKPADKLVLITDAMSSAGMGDGQYELGGQAVTVKDGVCRLTEGGSLAGSSLTMIDALTIFKQATGWTVPAISRLLSGNPAKLLGIDNRTGTIATGKWADLVWTDASFEIRTTWVEGRPVFTA</sequence>
<evidence type="ECO:0000256" key="4">
    <source>
        <dbReference type="ARBA" id="ARBA00022723"/>
    </source>
</evidence>
<dbReference type="FunFam" id="3.20.20.140:FF:000004">
    <property type="entry name" value="N-acetylglucosamine-6-phosphate deacetylase"/>
    <property type="match status" value="1"/>
</dbReference>
<feature type="binding site" evidence="11">
    <location>
        <position position="159"/>
    </location>
    <ligand>
        <name>substrate</name>
    </ligand>
</feature>
<feature type="binding site" evidence="12">
    <location>
        <position position="148"/>
    </location>
    <ligand>
        <name>Zn(2+)</name>
        <dbReference type="ChEBI" id="CHEBI:29105"/>
    </ligand>
</feature>
<dbReference type="KEGG" id="pbj:VN24_17380"/>
<dbReference type="GO" id="GO:0006046">
    <property type="term" value="P:N-acetylglucosamine catabolic process"/>
    <property type="evidence" value="ECO:0007669"/>
    <property type="project" value="TreeGrafter"/>
</dbReference>
<keyword evidence="5 9" id="KW-0378">Hydrolase</keyword>
<reference evidence="15" key="2">
    <citation type="submission" date="2015-03" db="EMBL/GenBank/DDBJ databases">
        <title>Genome sequence of Paenibacillus beijingensis strain DSM 24997T.</title>
        <authorList>
            <person name="Kwak Y."/>
            <person name="Shin J.-H."/>
        </authorList>
    </citation>
    <scope>NUCLEOTIDE SEQUENCE [LARGE SCALE GENOMIC DNA]</scope>
    <source>
        <strain evidence="15">DSM 24997</strain>
    </source>
</reference>
<comment type="cofactor">
    <cofactor evidence="12">
        <name>a divalent metal cation</name>
        <dbReference type="ChEBI" id="CHEBI:60240"/>
    </cofactor>
    <text evidence="12">Binds 1 divalent metal cation per subunit.</text>
</comment>
<dbReference type="HOGENOM" id="CLU_032482_2_1_9"/>
<feature type="binding site" evidence="11">
    <location>
        <begin position="238"/>
        <end position="239"/>
    </location>
    <ligand>
        <name>substrate</name>
    </ligand>
</feature>
<dbReference type="RefSeq" id="WP_045671432.1">
    <property type="nucleotide sequence ID" value="NZ_CP011058.1"/>
</dbReference>